<evidence type="ECO:0000313" key="2">
    <source>
        <dbReference type="EMBL" id="TQL67294.1"/>
    </source>
</evidence>
<dbReference type="InterPro" id="IPR038555">
    <property type="entry name" value="Zincin_1_sf"/>
</dbReference>
<comment type="caution">
    <text evidence="2">The sequence shown here is derived from an EMBL/GenBank/DDBJ whole genome shotgun (WGS) entry which is preliminary data.</text>
</comment>
<dbReference type="Gene3D" id="3.30.2010.20">
    <property type="match status" value="1"/>
</dbReference>
<dbReference type="SUPFAM" id="SSF55486">
    <property type="entry name" value="Metalloproteases ('zincins'), catalytic domain"/>
    <property type="match status" value="1"/>
</dbReference>
<evidence type="ECO:0000256" key="1">
    <source>
        <dbReference type="SAM" id="MobiDB-lite"/>
    </source>
</evidence>
<dbReference type="RefSeq" id="WP_141779410.1">
    <property type="nucleotide sequence ID" value="NZ_VFOV01000001.1"/>
</dbReference>
<dbReference type="GO" id="GO:0006508">
    <property type="term" value="P:proteolysis"/>
    <property type="evidence" value="ECO:0007669"/>
    <property type="project" value="UniProtKB-KW"/>
</dbReference>
<accession>A0A543A408</accession>
<organism evidence="2 3">
    <name type="scientific">Nocardioides albertanoniae</name>
    <dbReference type="NCBI Taxonomy" id="1175486"/>
    <lineage>
        <taxon>Bacteria</taxon>
        <taxon>Bacillati</taxon>
        <taxon>Actinomycetota</taxon>
        <taxon>Actinomycetes</taxon>
        <taxon>Propionibacteriales</taxon>
        <taxon>Nocardioidaceae</taxon>
        <taxon>Nocardioides</taxon>
    </lineage>
</organism>
<protein>
    <submittedName>
        <fullName evidence="2">Putative Zn-dependent protease with MMP-like domain</fullName>
    </submittedName>
</protein>
<dbReference type="GO" id="GO:0008233">
    <property type="term" value="F:peptidase activity"/>
    <property type="evidence" value="ECO:0007669"/>
    <property type="project" value="UniProtKB-KW"/>
</dbReference>
<keyword evidence="2" id="KW-0378">Hydrolase</keyword>
<dbReference type="OrthoDB" id="4966605at2"/>
<dbReference type="EMBL" id="VFOV01000001">
    <property type="protein sequence ID" value="TQL67294.1"/>
    <property type="molecule type" value="Genomic_DNA"/>
</dbReference>
<reference evidence="2 3" key="1">
    <citation type="submission" date="2019-06" db="EMBL/GenBank/DDBJ databases">
        <title>Sequencing the genomes of 1000 actinobacteria strains.</title>
        <authorList>
            <person name="Klenk H.-P."/>
        </authorList>
    </citation>
    <scope>NUCLEOTIDE SEQUENCE [LARGE SCALE GENOMIC DNA]</scope>
    <source>
        <strain evidence="2 3">DSM 25218</strain>
    </source>
</reference>
<name>A0A543A408_9ACTN</name>
<sequence length="150" mass="16847">MTDARGSSGSRDKPRTRDRHGRGTRGPVAMPADPTVPVRRTRRERFDDIALDIVTEIDARWQSRLGLIEYAVEESPDIPPDWTVDDYIPLGSLERGSGATPARLVIYRRPIEHRCLTRSEVEAMVLMVVVEQVADLLGIAANDVDPRYQP</sequence>
<feature type="region of interest" description="Disordered" evidence="1">
    <location>
        <begin position="1"/>
        <end position="41"/>
    </location>
</feature>
<gene>
    <name evidence="2" type="ORF">FB381_1168</name>
</gene>
<dbReference type="AlphaFoldDB" id="A0A543A408"/>
<proteinExistence type="predicted"/>
<dbReference type="CDD" id="cd12954">
    <property type="entry name" value="MMP_TTHA0227_like_1"/>
    <property type="match status" value="1"/>
</dbReference>
<dbReference type="InterPro" id="IPR010428">
    <property type="entry name" value="Zincin_1"/>
</dbReference>
<evidence type="ECO:0000313" key="3">
    <source>
        <dbReference type="Proteomes" id="UP000320209"/>
    </source>
</evidence>
<keyword evidence="2" id="KW-0645">Protease</keyword>
<keyword evidence="3" id="KW-1185">Reference proteome</keyword>
<dbReference type="Pfam" id="PF06262">
    <property type="entry name" value="Zincin_1"/>
    <property type="match status" value="1"/>
</dbReference>
<dbReference type="Proteomes" id="UP000320209">
    <property type="component" value="Unassembled WGS sequence"/>
</dbReference>